<keyword evidence="1" id="KW-0812">Transmembrane</keyword>
<comment type="caution">
    <text evidence="2">The sequence shown here is derived from an EMBL/GenBank/DDBJ whole genome shotgun (WGS) entry which is preliminary data.</text>
</comment>
<gene>
    <name evidence="2" type="ORF">A2397_01000</name>
</gene>
<dbReference type="STRING" id="1797263.A2397_01000"/>
<dbReference type="Proteomes" id="UP000176424">
    <property type="component" value="Unassembled WGS sequence"/>
</dbReference>
<organism evidence="2 3">
    <name type="scientific">Candidatus Amesbacteria bacterium RIFOXYB1_FULL_44_23</name>
    <dbReference type="NCBI Taxonomy" id="1797263"/>
    <lineage>
        <taxon>Bacteria</taxon>
        <taxon>Candidatus Amesiibacteriota</taxon>
    </lineage>
</organism>
<protein>
    <submittedName>
        <fullName evidence="2">Uncharacterized protein</fullName>
    </submittedName>
</protein>
<reference evidence="2 3" key="1">
    <citation type="journal article" date="2016" name="Nat. Commun.">
        <title>Thousands of microbial genomes shed light on interconnected biogeochemical processes in an aquifer system.</title>
        <authorList>
            <person name="Anantharaman K."/>
            <person name="Brown C.T."/>
            <person name="Hug L.A."/>
            <person name="Sharon I."/>
            <person name="Castelle C.J."/>
            <person name="Probst A.J."/>
            <person name="Thomas B.C."/>
            <person name="Singh A."/>
            <person name="Wilkins M.J."/>
            <person name="Karaoz U."/>
            <person name="Brodie E.L."/>
            <person name="Williams K.H."/>
            <person name="Hubbard S.S."/>
            <person name="Banfield J.F."/>
        </authorList>
    </citation>
    <scope>NUCLEOTIDE SEQUENCE [LARGE SCALE GENOMIC DNA]</scope>
</reference>
<evidence type="ECO:0000313" key="3">
    <source>
        <dbReference type="Proteomes" id="UP000176424"/>
    </source>
</evidence>
<feature type="transmembrane region" description="Helical" evidence="1">
    <location>
        <begin position="6"/>
        <end position="23"/>
    </location>
</feature>
<sequence length="119" mass="12952">MIGLLFKVTVFASLVAFIWFYAYPKITHSSVKNPISSVSELKSQLSGLDFKTTGQKLSAVLDSLVTHQEKSPIVLGIEITNESLVALVDALQTLPPEQMDQIRQYVCQPASASATPSAR</sequence>
<dbReference type="EMBL" id="MEXR01000047">
    <property type="protein sequence ID" value="OGD08866.1"/>
    <property type="molecule type" value="Genomic_DNA"/>
</dbReference>
<accession>A0A1F4ZSS7</accession>
<proteinExistence type="predicted"/>
<evidence type="ECO:0000313" key="2">
    <source>
        <dbReference type="EMBL" id="OGD08866.1"/>
    </source>
</evidence>
<evidence type="ECO:0000256" key="1">
    <source>
        <dbReference type="SAM" id="Phobius"/>
    </source>
</evidence>
<keyword evidence="1" id="KW-0472">Membrane</keyword>
<name>A0A1F4ZSS7_9BACT</name>
<dbReference type="AlphaFoldDB" id="A0A1F4ZSS7"/>
<keyword evidence="1" id="KW-1133">Transmembrane helix</keyword>